<sequence>MLMVIPCVLCTTPATSTRASPQTSPPKKAYTSRNTIYFSALNTIRYDSETHYDSRMHVTATYHILRTVALPVGHAAWLSRMAHTIVACVLTMALLMLLVLLLASVFIGACPFY</sequence>
<name>A0ACB6RB93_9PLEO</name>
<evidence type="ECO:0000313" key="2">
    <source>
        <dbReference type="Proteomes" id="UP000799755"/>
    </source>
</evidence>
<comment type="caution">
    <text evidence="1">The sequence shown here is derived from an EMBL/GenBank/DDBJ whole genome shotgun (WGS) entry which is preliminary data.</text>
</comment>
<dbReference type="Proteomes" id="UP000799755">
    <property type="component" value="Unassembled WGS sequence"/>
</dbReference>
<proteinExistence type="predicted"/>
<protein>
    <submittedName>
        <fullName evidence="1">Uncharacterized protein</fullName>
    </submittedName>
</protein>
<organism evidence="1 2">
    <name type="scientific">Lindgomyces ingoldianus</name>
    <dbReference type="NCBI Taxonomy" id="673940"/>
    <lineage>
        <taxon>Eukaryota</taxon>
        <taxon>Fungi</taxon>
        <taxon>Dikarya</taxon>
        <taxon>Ascomycota</taxon>
        <taxon>Pezizomycotina</taxon>
        <taxon>Dothideomycetes</taxon>
        <taxon>Pleosporomycetidae</taxon>
        <taxon>Pleosporales</taxon>
        <taxon>Lindgomycetaceae</taxon>
        <taxon>Lindgomyces</taxon>
    </lineage>
</organism>
<gene>
    <name evidence="1" type="ORF">BDR25DRAFT_350958</name>
</gene>
<accession>A0ACB6RB93</accession>
<reference evidence="1" key="1">
    <citation type="journal article" date="2020" name="Stud. Mycol.">
        <title>101 Dothideomycetes genomes: a test case for predicting lifestyles and emergence of pathogens.</title>
        <authorList>
            <person name="Haridas S."/>
            <person name="Albert R."/>
            <person name="Binder M."/>
            <person name="Bloem J."/>
            <person name="Labutti K."/>
            <person name="Salamov A."/>
            <person name="Andreopoulos B."/>
            <person name="Baker S."/>
            <person name="Barry K."/>
            <person name="Bills G."/>
            <person name="Bluhm B."/>
            <person name="Cannon C."/>
            <person name="Castanera R."/>
            <person name="Culley D."/>
            <person name="Daum C."/>
            <person name="Ezra D."/>
            <person name="Gonzalez J."/>
            <person name="Henrissat B."/>
            <person name="Kuo A."/>
            <person name="Liang C."/>
            <person name="Lipzen A."/>
            <person name="Lutzoni F."/>
            <person name="Magnuson J."/>
            <person name="Mondo S."/>
            <person name="Nolan M."/>
            <person name="Ohm R."/>
            <person name="Pangilinan J."/>
            <person name="Park H.-J."/>
            <person name="Ramirez L."/>
            <person name="Alfaro M."/>
            <person name="Sun H."/>
            <person name="Tritt A."/>
            <person name="Yoshinaga Y."/>
            <person name="Zwiers L.-H."/>
            <person name="Turgeon B."/>
            <person name="Goodwin S."/>
            <person name="Spatafora J."/>
            <person name="Crous P."/>
            <person name="Grigoriev I."/>
        </authorList>
    </citation>
    <scope>NUCLEOTIDE SEQUENCE</scope>
    <source>
        <strain evidence="1">ATCC 200398</strain>
    </source>
</reference>
<keyword evidence="2" id="KW-1185">Reference proteome</keyword>
<dbReference type="EMBL" id="MU003496">
    <property type="protein sequence ID" value="KAF2475597.1"/>
    <property type="molecule type" value="Genomic_DNA"/>
</dbReference>
<evidence type="ECO:0000313" key="1">
    <source>
        <dbReference type="EMBL" id="KAF2475597.1"/>
    </source>
</evidence>